<dbReference type="NCBIfam" id="TIGR01727">
    <property type="entry name" value="oligo_HPY"/>
    <property type="match status" value="1"/>
</dbReference>
<dbReference type="GO" id="GO:0016887">
    <property type="term" value="F:ATP hydrolysis activity"/>
    <property type="evidence" value="ECO:0007669"/>
    <property type="project" value="InterPro"/>
</dbReference>
<keyword evidence="2" id="KW-0547">Nucleotide-binding</keyword>
<evidence type="ECO:0000256" key="1">
    <source>
        <dbReference type="ARBA" id="ARBA00022448"/>
    </source>
</evidence>
<dbReference type="GO" id="GO:0015833">
    <property type="term" value="P:peptide transport"/>
    <property type="evidence" value="ECO:0007669"/>
    <property type="project" value="InterPro"/>
</dbReference>
<evidence type="ECO:0000256" key="2">
    <source>
        <dbReference type="ARBA" id="ARBA00022741"/>
    </source>
</evidence>
<accession>A0A832I5N1</accession>
<dbReference type="GO" id="GO:0055085">
    <property type="term" value="P:transmembrane transport"/>
    <property type="evidence" value="ECO:0007669"/>
    <property type="project" value="UniProtKB-ARBA"/>
</dbReference>
<dbReference type="InterPro" id="IPR013563">
    <property type="entry name" value="Oligopep_ABC_C"/>
</dbReference>
<evidence type="ECO:0000256" key="3">
    <source>
        <dbReference type="ARBA" id="ARBA00022840"/>
    </source>
</evidence>
<dbReference type="Pfam" id="PF00005">
    <property type="entry name" value="ABC_tran"/>
    <property type="match status" value="2"/>
</dbReference>
<evidence type="ECO:0000313" key="5">
    <source>
        <dbReference type="EMBL" id="HGZ78527.1"/>
    </source>
</evidence>
<dbReference type="PROSITE" id="PS00211">
    <property type="entry name" value="ABC_TRANSPORTER_1"/>
    <property type="match status" value="1"/>
</dbReference>
<dbReference type="Gene3D" id="3.40.50.300">
    <property type="entry name" value="P-loop containing nucleotide triphosphate hydrolases"/>
    <property type="match status" value="1"/>
</dbReference>
<dbReference type="Pfam" id="PF08352">
    <property type="entry name" value="oligo_HPY"/>
    <property type="match status" value="1"/>
</dbReference>
<reference evidence="5" key="1">
    <citation type="journal article" date="2020" name="mSystems">
        <title>Genome- and Community-Level Interaction Insights into Carbon Utilization and Element Cycling Functions of Hydrothermarchaeota in Hydrothermal Sediment.</title>
        <authorList>
            <person name="Zhou Z."/>
            <person name="Liu Y."/>
            <person name="Xu W."/>
            <person name="Pan J."/>
            <person name="Luo Z.H."/>
            <person name="Li M."/>
        </authorList>
    </citation>
    <scope>NUCLEOTIDE SEQUENCE [LARGE SCALE GENOMIC DNA]</scope>
    <source>
        <strain evidence="5">SpSt-86</strain>
    </source>
</reference>
<name>A0A832I5N1_9THEM</name>
<evidence type="ECO:0000259" key="4">
    <source>
        <dbReference type="PROSITE" id="PS50893"/>
    </source>
</evidence>
<dbReference type="InterPro" id="IPR050319">
    <property type="entry name" value="ABC_transp_ATP-bind"/>
</dbReference>
<organism evidence="5">
    <name type="scientific">Pseudothermotoga hypogea</name>
    <dbReference type="NCBI Taxonomy" id="57487"/>
    <lineage>
        <taxon>Bacteria</taxon>
        <taxon>Thermotogati</taxon>
        <taxon>Thermotogota</taxon>
        <taxon>Thermotogae</taxon>
        <taxon>Thermotogales</taxon>
        <taxon>Thermotogaceae</taxon>
        <taxon>Pseudothermotoga</taxon>
    </lineage>
</organism>
<sequence length="387" mass="43761">MSTILKVENLVKYFPIRAGVFKRVVAWIKAVDGVSFEINEGETVGLVGESGCGKTTIGMVLLRLYEPTSGRIIIDNEDTTYFFMPALRARSYIKKTYVDKFNAMLKQLGSKDAVINALDGVDRRYAEMFFNEAKSSVGKFCSLLLSDMDEKRKQFRKNVQIVFQDPYSSLNPRLRIKSIVGEGPAVHKMVKGEKELINKVRSVLEDVGISGDYMYRFPHEFSGGQRQRIGIARALALSPKLVIADEAVSALDVSIRSQIINLMKDLQHEHKLTYLFISHDLAVIKYVSDRIIVMYLGKIVETATKKDLFDNPSHPYTRALMSAIPIPNPNIKKERIILKGDVPSPVNPPSGCRFHTRCYMAQEICSKEEPQLREIRPGHWVACHFAK</sequence>
<dbReference type="EMBL" id="DTKQ01000011">
    <property type="protein sequence ID" value="HGZ78527.1"/>
    <property type="molecule type" value="Genomic_DNA"/>
</dbReference>
<dbReference type="GO" id="GO:0005524">
    <property type="term" value="F:ATP binding"/>
    <property type="evidence" value="ECO:0007669"/>
    <property type="project" value="UniProtKB-KW"/>
</dbReference>
<dbReference type="PROSITE" id="PS50893">
    <property type="entry name" value="ABC_TRANSPORTER_2"/>
    <property type="match status" value="1"/>
</dbReference>
<dbReference type="PANTHER" id="PTHR43776:SF8">
    <property type="entry name" value="ABC TRANSPORTER, ATP-BINDING PROTEIN"/>
    <property type="match status" value="1"/>
</dbReference>
<dbReference type="PANTHER" id="PTHR43776">
    <property type="entry name" value="TRANSPORT ATP-BINDING PROTEIN"/>
    <property type="match status" value="1"/>
</dbReference>
<comment type="caution">
    <text evidence="5">The sequence shown here is derived from an EMBL/GenBank/DDBJ whole genome shotgun (WGS) entry which is preliminary data.</text>
</comment>
<dbReference type="InterPro" id="IPR027417">
    <property type="entry name" value="P-loop_NTPase"/>
</dbReference>
<gene>
    <name evidence="5" type="ORF">ENW55_00895</name>
</gene>
<dbReference type="InterPro" id="IPR003593">
    <property type="entry name" value="AAA+_ATPase"/>
</dbReference>
<dbReference type="SMART" id="SM00382">
    <property type="entry name" value="AAA"/>
    <property type="match status" value="1"/>
</dbReference>
<feature type="domain" description="ABC transporter" evidence="4">
    <location>
        <begin position="5"/>
        <end position="321"/>
    </location>
</feature>
<dbReference type="InterPro" id="IPR003439">
    <property type="entry name" value="ABC_transporter-like_ATP-bd"/>
</dbReference>
<keyword evidence="3 5" id="KW-0067">ATP-binding</keyword>
<dbReference type="SUPFAM" id="SSF52540">
    <property type="entry name" value="P-loop containing nucleoside triphosphate hydrolases"/>
    <property type="match status" value="1"/>
</dbReference>
<dbReference type="InterPro" id="IPR017871">
    <property type="entry name" value="ABC_transporter-like_CS"/>
</dbReference>
<dbReference type="CDD" id="cd03257">
    <property type="entry name" value="ABC_NikE_OppD_transporters"/>
    <property type="match status" value="1"/>
</dbReference>
<proteinExistence type="predicted"/>
<protein>
    <submittedName>
        <fullName evidence="5">ABC transporter ATP-binding protein</fullName>
    </submittedName>
</protein>
<keyword evidence="1" id="KW-0813">Transport</keyword>
<dbReference type="AlphaFoldDB" id="A0A832I5N1"/>